<dbReference type="SUPFAM" id="SSF53167">
    <property type="entry name" value="Purine and uridine phosphorylases"/>
    <property type="match status" value="1"/>
</dbReference>
<dbReference type="Gene3D" id="3.40.50.1580">
    <property type="entry name" value="Nucleoside phosphorylase domain"/>
    <property type="match status" value="1"/>
</dbReference>
<sequence length="403" mass="44445">MASKTATKKRLAADAYTVGIIYAKPLEYNAIMVMMDESHECIPLPLGDNNEYTLGRIGDHNVIVAGPAKGMQGKASISSVVARIPFTFRNVKFGLLVGIGGGVPRPEEEDVRLGDVVVGAPEYGPAVIQYDLGKKYTNETEVSRTLNKPPDLLLGVVNKVDTECKLLEEGQEDFFSTNLQRFQKYPHIRNFYRRPKTLDRLFHSAEEPDLSRAQTWPEQSGSRNLCTSNHKCQEIEREQRDPGADIRIHHSTILSGDMVIKSAKYRDTLSAKHNNALCFEMEAAGVMDVFPCLVVRGISDYCDSHKNKVWQGYAAATAASYARKVLLTMAKREGNDSASHVKATEAMPAAPAKVSSPDPYPPIVQFKGGRNSGMQFSHNTGNIMFGSALPRHFQAPSPIFALK</sequence>
<dbReference type="Proteomes" id="UP001307849">
    <property type="component" value="Unassembled WGS sequence"/>
</dbReference>
<dbReference type="AlphaFoldDB" id="A0AAN8NDM8"/>
<dbReference type="GO" id="GO:0009116">
    <property type="term" value="P:nucleoside metabolic process"/>
    <property type="evidence" value="ECO:0007669"/>
    <property type="project" value="InterPro"/>
</dbReference>
<reference evidence="1 2" key="1">
    <citation type="submission" date="2019-10" db="EMBL/GenBank/DDBJ databases">
        <authorList>
            <person name="Palmer J.M."/>
        </authorList>
    </citation>
    <scope>NUCLEOTIDE SEQUENCE [LARGE SCALE GENOMIC DNA]</scope>
    <source>
        <strain evidence="1 2">TWF506</strain>
    </source>
</reference>
<protein>
    <submittedName>
        <fullName evidence="1">SH3 and multiple ankyrin repeat domains protein 2</fullName>
    </submittedName>
</protein>
<dbReference type="GO" id="GO:0003824">
    <property type="term" value="F:catalytic activity"/>
    <property type="evidence" value="ECO:0007669"/>
    <property type="project" value="InterPro"/>
</dbReference>
<comment type="caution">
    <text evidence="1">The sequence shown here is derived from an EMBL/GenBank/DDBJ whole genome shotgun (WGS) entry which is preliminary data.</text>
</comment>
<dbReference type="InterPro" id="IPR035994">
    <property type="entry name" value="Nucleoside_phosphorylase_sf"/>
</dbReference>
<evidence type="ECO:0000313" key="2">
    <source>
        <dbReference type="Proteomes" id="UP001307849"/>
    </source>
</evidence>
<proteinExistence type="predicted"/>
<dbReference type="PANTHER" id="PTHR46082:SF11">
    <property type="entry name" value="AAA+ ATPASE DOMAIN-CONTAINING PROTEIN-RELATED"/>
    <property type="match status" value="1"/>
</dbReference>
<gene>
    <name evidence="1" type="primary">SHANK2_3</name>
    <name evidence="1" type="ORF">TWF506_009368</name>
</gene>
<dbReference type="EMBL" id="JAVHJM010000006">
    <property type="protein sequence ID" value="KAK6513205.1"/>
    <property type="molecule type" value="Genomic_DNA"/>
</dbReference>
<name>A0AAN8NDM8_9PEZI</name>
<dbReference type="InterPro" id="IPR053137">
    <property type="entry name" value="NLR-like"/>
</dbReference>
<evidence type="ECO:0000313" key="1">
    <source>
        <dbReference type="EMBL" id="KAK6513205.1"/>
    </source>
</evidence>
<dbReference type="PANTHER" id="PTHR46082">
    <property type="entry name" value="ATP/GTP-BINDING PROTEIN-RELATED"/>
    <property type="match status" value="1"/>
</dbReference>
<accession>A0AAN8NDM8</accession>
<organism evidence="1 2">
    <name type="scientific">Arthrobotrys conoides</name>
    <dbReference type="NCBI Taxonomy" id="74498"/>
    <lineage>
        <taxon>Eukaryota</taxon>
        <taxon>Fungi</taxon>
        <taxon>Dikarya</taxon>
        <taxon>Ascomycota</taxon>
        <taxon>Pezizomycotina</taxon>
        <taxon>Orbiliomycetes</taxon>
        <taxon>Orbiliales</taxon>
        <taxon>Orbiliaceae</taxon>
        <taxon>Arthrobotrys</taxon>
    </lineage>
</organism>
<keyword evidence="2" id="KW-1185">Reference proteome</keyword>